<comment type="caution">
    <text evidence="4">The sequence shown here is derived from an EMBL/GenBank/DDBJ whole genome shotgun (WGS) entry which is preliminary data.</text>
</comment>
<feature type="region of interest" description="Disordered" evidence="2">
    <location>
        <begin position="607"/>
        <end position="628"/>
    </location>
</feature>
<evidence type="ECO:0000259" key="3">
    <source>
        <dbReference type="PROSITE" id="PS50043"/>
    </source>
</evidence>
<keyword evidence="5" id="KW-1185">Reference proteome</keyword>
<dbReference type="InterPro" id="IPR016032">
    <property type="entry name" value="Sig_transdc_resp-reg_C-effctor"/>
</dbReference>
<dbReference type="InterPro" id="IPR036388">
    <property type="entry name" value="WH-like_DNA-bd_sf"/>
</dbReference>
<evidence type="ECO:0000256" key="2">
    <source>
        <dbReference type="SAM" id="MobiDB-lite"/>
    </source>
</evidence>
<protein>
    <recommendedName>
        <fullName evidence="3">HTH luxR-type domain-containing protein</fullName>
    </recommendedName>
</protein>
<name>A0A919RIE6_9ACTN</name>
<dbReference type="Pfam" id="PF00196">
    <property type="entry name" value="GerE"/>
    <property type="match status" value="1"/>
</dbReference>
<proteinExistence type="predicted"/>
<dbReference type="EMBL" id="BOOW01000027">
    <property type="protein sequence ID" value="GII93867.1"/>
    <property type="molecule type" value="Genomic_DNA"/>
</dbReference>
<gene>
    <name evidence="4" type="ORF">Ssi02_40980</name>
</gene>
<dbReference type="GO" id="GO:0003677">
    <property type="term" value="F:DNA binding"/>
    <property type="evidence" value="ECO:0007669"/>
    <property type="project" value="UniProtKB-KW"/>
</dbReference>
<accession>A0A919RIE6</accession>
<evidence type="ECO:0000313" key="5">
    <source>
        <dbReference type="Proteomes" id="UP000606172"/>
    </source>
</evidence>
<dbReference type="Proteomes" id="UP000606172">
    <property type="component" value="Unassembled WGS sequence"/>
</dbReference>
<dbReference type="PANTHER" id="PTHR43214">
    <property type="entry name" value="TWO-COMPONENT RESPONSE REGULATOR"/>
    <property type="match status" value="1"/>
</dbReference>
<feature type="domain" description="HTH luxR-type" evidence="3">
    <location>
        <begin position="542"/>
        <end position="607"/>
    </location>
</feature>
<dbReference type="SUPFAM" id="SSF46894">
    <property type="entry name" value="C-terminal effector domain of the bipartite response regulators"/>
    <property type="match status" value="1"/>
</dbReference>
<dbReference type="GO" id="GO:0006355">
    <property type="term" value="P:regulation of DNA-templated transcription"/>
    <property type="evidence" value="ECO:0007669"/>
    <property type="project" value="InterPro"/>
</dbReference>
<dbReference type="Gene3D" id="1.10.10.10">
    <property type="entry name" value="Winged helix-like DNA-binding domain superfamily/Winged helix DNA-binding domain"/>
    <property type="match status" value="1"/>
</dbReference>
<evidence type="ECO:0000256" key="1">
    <source>
        <dbReference type="ARBA" id="ARBA00023125"/>
    </source>
</evidence>
<dbReference type="CDD" id="cd06170">
    <property type="entry name" value="LuxR_C_like"/>
    <property type="match status" value="1"/>
</dbReference>
<evidence type="ECO:0000313" key="4">
    <source>
        <dbReference type="EMBL" id="GII93867.1"/>
    </source>
</evidence>
<organism evidence="4 5">
    <name type="scientific">Sinosporangium siamense</name>
    <dbReference type="NCBI Taxonomy" id="1367973"/>
    <lineage>
        <taxon>Bacteria</taxon>
        <taxon>Bacillati</taxon>
        <taxon>Actinomycetota</taxon>
        <taxon>Actinomycetes</taxon>
        <taxon>Streptosporangiales</taxon>
        <taxon>Streptosporangiaceae</taxon>
        <taxon>Sinosporangium</taxon>
    </lineage>
</organism>
<dbReference type="AlphaFoldDB" id="A0A919RIE6"/>
<dbReference type="InterPro" id="IPR000792">
    <property type="entry name" value="Tscrpt_reg_LuxR_C"/>
</dbReference>
<keyword evidence="1" id="KW-0238">DNA-binding</keyword>
<dbReference type="PRINTS" id="PR00038">
    <property type="entry name" value="HTHLUXR"/>
</dbReference>
<dbReference type="InterPro" id="IPR039420">
    <property type="entry name" value="WalR-like"/>
</dbReference>
<dbReference type="PROSITE" id="PS50043">
    <property type="entry name" value="HTH_LUXR_2"/>
    <property type="match status" value="1"/>
</dbReference>
<dbReference type="SMART" id="SM00421">
    <property type="entry name" value="HTH_LUXR"/>
    <property type="match status" value="1"/>
</dbReference>
<reference evidence="4" key="1">
    <citation type="submission" date="2021-01" db="EMBL/GenBank/DDBJ databases">
        <title>Whole genome shotgun sequence of Sinosporangium siamense NBRC 109515.</title>
        <authorList>
            <person name="Komaki H."/>
            <person name="Tamura T."/>
        </authorList>
    </citation>
    <scope>NUCLEOTIDE SEQUENCE</scope>
    <source>
        <strain evidence="4">NBRC 109515</strain>
    </source>
</reference>
<sequence>MSTRMLTALTSEHAVLLAEERGLIRVVVDGRRETASLGHPLYGEVARERCPELRRRRRHADLAVELERSGLRRREDRLRATAWRLESGMTASPRLLMSATRLAWSAHDYPLAQRLGRAALAEGGGASAAILLATLLDFAQQPDEAKRVLDSVEEPGDEETRVELVLARAGNLAWGMNLRPQADALLDRAESAHYAEPYLTRITVHRLALAASAAEPAAALELARRVPLHALPAPLRAQALNATALALCYAGRTAEAAEKVRTALAEANAWRDTIPALISPLHSTWALCGYFAGDLAMIDEAVASLTAAAAGQRGWSQGEGSLSLARGHAATLRGELDLAMRALHGPAGHTALTVGGCMGAYAAVQALRGEAAAAAETLQAAVARNRTTWTAFTRWVAMTRVWIAAAGGDGGRAAELAVSAAGDCRLAGLPGFEFVSLHDAVRLGRPEVAADRLAELAATHDGPRVRLAARHARALADGDGQALAEVAAGFAGLGLRLHAAEAAAQAAVCLRRAGRERAARAAETESWSLASACQGPDTPALRTLAAPDLTARELEVALLTAAGLSHREIAEKLVISMRTAMNHRNQVYMKLGVHSPAELARLLSRFRRLPRPTGPRRSLKRGNPASPP</sequence>